<dbReference type="GO" id="GO:0004674">
    <property type="term" value="F:protein serine/threonine kinase activity"/>
    <property type="evidence" value="ECO:0007669"/>
    <property type="project" value="UniProtKB-KW"/>
</dbReference>
<keyword evidence="4" id="KW-1185">Reference proteome</keyword>
<reference evidence="3 4" key="1">
    <citation type="journal article" date="2014" name="J. Biotechnol.">
        <title>Complete genome sequence of the actinobacterium Actinoplanes friuliensis HAG 010964, producer of the lipopeptide antibiotic friulimycin.</title>
        <authorList>
            <person name="Ruckert C."/>
            <person name="Szczepanowski R."/>
            <person name="Albersmeier A."/>
            <person name="Goesmann A."/>
            <person name="Fischer N."/>
            <person name="Steinkamper A."/>
            <person name="Puhler A."/>
            <person name="Biener R."/>
            <person name="Schwartz D."/>
            <person name="Kalinowski J."/>
        </authorList>
    </citation>
    <scope>NUCLEOTIDE SEQUENCE [LARGE SCALE GENOMIC DNA]</scope>
    <source>
        <strain evidence="3 4">DSM 7358</strain>
    </source>
</reference>
<accession>U5WD58</accession>
<dbReference type="STRING" id="1246995.AFR_38160"/>
<dbReference type="Gene3D" id="3.30.750.24">
    <property type="entry name" value="STAS domain"/>
    <property type="match status" value="1"/>
</dbReference>
<dbReference type="PROSITE" id="PS50801">
    <property type="entry name" value="STAS"/>
    <property type="match status" value="1"/>
</dbReference>
<keyword evidence="1" id="KW-0723">Serine/threonine-protein kinase</keyword>
<dbReference type="InterPro" id="IPR002645">
    <property type="entry name" value="STAS_dom"/>
</dbReference>
<dbReference type="Pfam" id="PF13581">
    <property type="entry name" value="HATPase_c_2"/>
    <property type="match status" value="1"/>
</dbReference>
<dbReference type="AlphaFoldDB" id="U5WD58"/>
<protein>
    <recommendedName>
        <fullName evidence="2">STAS domain-containing protein</fullName>
    </recommendedName>
</protein>
<dbReference type="PATRIC" id="fig|1246995.3.peg.7720"/>
<dbReference type="Gene3D" id="3.30.565.10">
    <property type="entry name" value="Histidine kinase-like ATPase, C-terminal domain"/>
    <property type="match status" value="1"/>
</dbReference>
<proteinExistence type="predicted"/>
<dbReference type="InterPro" id="IPR036890">
    <property type="entry name" value="HATPase_C_sf"/>
</dbReference>
<dbReference type="KEGG" id="afs:AFR_38160"/>
<evidence type="ECO:0000313" key="4">
    <source>
        <dbReference type="Proteomes" id="UP000017746"/>
    </source>
</evidence>
<keyword evidence="1" id="KW-0808">Transferase</keyword>
<dbReference type="PANTHER" id="PTHR35526:SF3">
    <property type="entry name" value="ANTI-SIGMA-F FACTOR RSBW"/>
    <property type="match status" value="1"/>
</dbReference>
<sequence length="257" mass="26793">MPSEVRHQIDAGQTYPVVRLTGVLDDTTAPAVRAALLEVLADQPEAVIVEVSELAIGEHKAVTVLGSVAAETADWPGSHVVISAGAGGDTWHDSGLPVWPSPAEAFGALGTPAPGHFLNVSLEPIMGAARRSRELVTEACGRWDLPELAASACIVVTEMVNNVVAHARTSMTIMLGRHGDTMSVAVRDHSTTVPRFSGEPVPVTSYGGRGLLLIDSVSLRWGSLVLPGGKVVWAVLDGDDELPTEVPAAGMTGHPRG</sequence>
<gene>
    <name evidence="3" type="ORF">AFR_38160</name>
</gene>
<feature type="domain" description="STAS" evidence="2">
    <location>
        <begin position="17"/>
        <end position="84"/>
    </location>
</feature>
<dbReference type="eggNOG" id="COG3920">
    <property type="taxonomic scope" value="Bacteria"/>
</dbReference>
<dbReference type="Proteomes" id="UP000017746">
    <property type="component" value="Chromosome"/>
</dbReference>
<dbReference type="PANTHER" id="PTHR35526">
    <property type="entry name" value="ANTI-SIGMA-F FACTOR RSBW-RELATED"/>
    <property type="match status" value="1"/>
</dbReference>
<dbReference type="InterPro" id="IPR003594">
    <property type="entry name" value="HATPase_dom"/>
</dbReference>
<name>U5WD58_9ACTN</name>
<dbReference type="EMBL" id="CP006272">
    <property type="protein sequence ID" value="AGZ45886.1"/>
    <property type="molecule type" value="Genomic_DNA"/>
</dbReference>
<evidence type="ECO:0000259" key="2">
    <source>
        <dbReference type="PROSITE" id="PS50801"/>
    </source>
</evidence>
<dbReference type="CDD" id="cd16936">
    <property type="entry name" value="HATPase_RsbW-like"/>
    <property type="match status" value="1"/>
</dbReference>
<dbReference type="InterPro" id="IPR036513">
    <property type="entry name" value="STAS_dom_sf"/>
</dbReference>
<dbReference type="RefSeq" id="WP_023562221.1">
    <property type="nucleotide sequence ID" value="NC_022657.1"/>
</dbReference>
<evidence type="ECO:0000256" key="1">
    <source>
        <dbReference type="ARBA" id="ARBA00022527"/>
    </source>
</evidence>
<dbReference type="InterPro" id="IPR050267">
    <property type="entry name" value="Anti-sigma-factor_SerPK"/>
</dbReference>
<evidence type="ECO:0000313" key="3">
    <source>
        <dbReference type="EMBL" id="AGZ45886.1"/>
    </source>
</evidence>
<organism evidence="3 4">
    <name type="scientific">Actinoplanes friuliensis DSM 7358</name>
    <dbReference type="NCBI Taxonomy" id="1246995"/>
    <lineage>
        <taxon>Bacteria</taxon>
        <taxon>Bacillati</taxon>
        <taxon>Actinomycetota</taxon>
        <taxon>Actinomycetes</taxon>
        <taxon>Micromonosporales</taxon>
        <taxon>Micromonosporaceae</taxon>
        <taxon>Actinoplanes</taxon>
    </lineage>
</organism>
<keyword evidence="1" id="KW-0418">Kinase</keyword>
<dbReference type="HOGENOM" id="CLU_087828_0_0_11"/>